<organism evidence="1">
    <name type="scientific">Ralstonia solanacearum</name>
    <name type="common">Pseudomonas solanacearum</name>
    <dbReference type="NCBI Taxonomy" id="305"/>
    <lineage>
        <taxon>Bacteria</taxon>
        <taxon>Pseudomonadati</taxon>
        <taxon>Pseudomonadota</taxon>
        <taxon>Betaproteobacteria</taxon>
        <taxon>Burkholderiales</taxon>
        <taxon>Burkholderiaceae</taxon>
        <taxon>Ralstonia</taxon>
        <taxon>Ralstonia solanacearum species complex</taxon>
    </lineage>
</organism>
<dbReference type="InterPro" id="IPR009553">
    <property type="entry name" value="DUF1173"/>
</dbReference>
<dbReference type="EMBL" id="LN899821">
    <property type="protein sequence ID" value="CUV19573.1"/>
    <property type="molecule type" value="Genomic_DNA"/>
</dbReference>
<proteinExistence type="predicted"/>
<sequence>MIKIRIGPSDFDLAEVLENPGRYTSQLERAKRLQGFAECGCTEHAPRPKLVIRRLRSTFILARWPDAAYMHRHGCPFQERKGHATATAKTKGPFQTRNGAHLIQLDLSLAVTQAGVGQPGPRSPRATGAPRAHRRSAPLLAFLEYAWEAAGLHAWADQGYRGWNACWSMLSAELADGKINGRPAAEVLHIMRRWDPDQKAEILAEFDAFIARLTTDGTTTHRGLIIGEIGEFKPSVHGGMLVLRQSQQRYFMSNTLFQKVSRSYATALAGLGRKDLRCVAVLAVEKTANGYLHVADMAAMLANSAFLPCDSSHEAVMADHLIRLQRTFEKPLRHVGAAAVHPDFELTDTDQRTVIEVLGMTGNPQYDRRMQEKREYYANNGIRLVEWNPNKHPVADTRLQPARRDR</sequence>
<name>A0A0S4UBH5_RALSL</name>
<accession>A0A0S4UBH5</accession>
<evidence type="ECO:0000313" key="1">
    <source>
        <dbReference type="EMBL" id="CUV19573.1"/>
    </source>
</evidence>
<protein>
    <recommendedName>
        <fullName evidence="2">DUF1173 domain-containing protein</fullName>
    </recommendedName>
</protein>
<evidence type="ECO:0008006" key="2">
    <source>
        <dbReference type="Google" id="ProtNLM"/>
    </source>
</evidence>
<dbReference type="Pfam" id="PF06666">
    <property type="entry name" value="DUF1173"/>
    <property type="match status" value="1"/>
</dbReference>
<dbReference type="AlphaFoldDB" id="A0A0S4UBH5"/>
<reference evidence="1" key="1">
    <citation type="submission" date="2015-10" db="EMBL/GenBank/DDBJ databases">
        <authorList>
            <person name="Gilbert D.G."/>
        </authorList>
    </citation>
    <scope>NUCLEOTIDE SEQUENCE</scope>
    <source>
        <strain evidence="1">Phyl III-seqv23</strain>
    </source>
</reference>
<gene>
    <name evidence="1" type="ORF">PSS4_v1_1070006</name>
</gene>